<feature type="chain" id="PRO_5038721270" description="DUF4352 domain-containing protein" evidence="2">
    <location>
        <begin position="20"/>
        <end position="191"/>
    </location>
</feature>
<name>A0A521CG96_9ACTN</name>
<feature type="signal peptide" evidence="2">
    <location>
        <begin position="1"/>
        <end position="19"/>
    </location>
</feature>
<accession>A0A521CG96</accession>
<proteinExistence type="predicted"/>
<dbReference type="AlphaFoldDB" id="A0A521CG96"/>
<keyword evidence="4" id="KW-1185">Reference proteome</keyword>
<dbReference type="EMBL" id="FXTJ01000002">
    <property type="protein sequence ID" value="SMO57770.1"/>
    <property type="molecule type" value="Genomic_DNA"/>
</dbReference>
<dbReference type="Proteomes" id="UP000317484">
    <property type="component" value="Unassembled WGS sequence"/>
</dbReference>
<evidence type="ECO:0000256" key="1">
    <source>
        <dbReference type="SAM" id="MobiDB-lite"/>
    </source>
</evidence>
<protein>
    <recommendedName>
        <fullName evidence="5">DUF4352 domain-containing protein</fullName>
    </recommendedName>
</protein>
<evidence type="ECO:0000313" key="3">
    <source>
        <dbReference type="EMBL" id="SMO57770.1"/>
    </source>
</evidence>
<evidence type="ECO:0000313" key="4">
    <source>
        <dbReference type="Proteomes" id="UP000317484"/>
    </source>
</evidence>
<dbReference type="RefSeq" id="WP_142457542.1">
    <property type="nucleotide sequence ID" value="NZ_FXTJ01000002.1"/>
</dbReference>
<dbReference type="PROSITE" id="PS51257">
    <property type="entry name" value="PROKAR_LIPOPROTEIN"/>
    <property type="match status" value="1"/>
</dbReference>
<evidence type="ECO:0008006" key="5">
    <source>
        <dbReference type="Google" id="ProtNLM"/>
    </source>
</evidence>
<organism evidence="3 4">
    <name type="scientific">Geodermatophilus aquaeductus</name>
    <dbReference type="NCBI Taxonomy" id="1564161"/>
    <lineage>
        <taxon>Bacteria</taxon>
        <taxon>Bacillati</taxon>
        <taxon>Actinomycetota</taxon>
        <taxon>Actinomycetes</taxon>
        <taxon>Geodermatophilales</taxon>
        <taxon>Geodermatophilaceae</taxon>
        <taxon>Geodermatophilus</taxon>
    </lineage>
</organism>
<feature type="compositionally biased region" description="Acidic residues" evidence="1">
    <location>
        <begin position="38"/>
        <end position="55"/>
    </location>
</feature>
<feature type="region of interest" description="Disordered" evidence="1">
    <location>
        <begin position="23"/>
        <end position="66"/>
    </location>
</feature>
<feature type="compositionally biased region" description="Low complexity" evidence="1">
    <location>
        <begin position="56"/>
        <end position="66"/>
    </location>
</feature>
<reference evidence="3 4" key="1">
    <citation type="submission" date="2017-05" db="EMBL/GenBank/DDBJ databases">
        <authorList>
            <person name="Varghese N."/>
            <person name="Submissions S."/>
        </authorList>
    </citation>
    <scope>NUCLEOTIDE SEQUENCE [LARGE SCALE GENOMIC DNA]</scope>
    <source>
        <strain evidence="3 4">DSM 46834</strain>
    </source>
</reference>
<evidence type="ECO:0000256" key="2">
    <source>
        <dbReference type="SAM" id="SignalP"/>
    </source>
</evidence>
<gene>
    <name evidence="3" type="ORF">SAMN06273567_102338</name>
</gene>
<sequence>MRRTVVVSVLALLALTGCSTEVRGSASPAEVVAPPTDDATDDDATEDDGSGDDTAGDTPGDAGSDTAVFGDTLAYDDGLEITVSAPQPYTPSESAYVDGPAPAAYVAFDVTVVNGTGEDYEPVELFLTLQSGTSQEAQVFDTANGLDGTPYQTLLPGRSVAFRVGFGASDPADLVMEVTPGFDYEPVVYTS</sequence>
<keyword evidence="2" id="KW-0732">Signal</keyword>